<feature type="transmembrane region" description="Helical" evidence="6">
    <location>
        <begin position="386"/>
        <end position="404"/>
    </location>
</feature>
<dbReference type="EMBL" id="CCSB01000002">
    <property type="protein sequence ID" value="CDZ77459.1"/>
    <property type="molecule type" value="Genomic_DNA"/>
</dbReference>
<feature type="transmembrane region" description="Helical" evidence="6">
    <location>
        <begin position="173"/>
        <end position="192"/>
    </location>
</feature>
<dbReference type="SUPFAM" id="SSF103473">
    <property type="entry name" value="MFS general substrate transporter"/>
    <property type="match status" value="1"/>
</dbReference>
<dbReference type="Gene3D" id="1.20.1250.20">
    <property type="entry name" value="MFS general substrate transporter like domains"/>
    <property type="match status" value="2"/>
</dbReference>
<sequence>MIAAISIPELNARRRTGIWLIGVSFVLFQFFLQLSSGVIIGSIMNEMGLTAFQAGIISSAFYYVYTSMQIPVGMLFDRKSTRSLLAISALVCSFGCVYFAQSHSLNHLFIGRLIIGAGSAFAFVGLSHLLRQHFPLKQFGFLIGLSETLGFLVAMFGLISMGSLLNEISWRTFHNGAALLGLIISFFCWLYIPENSPSSQSTTRQGKQVLSILTNTKAWINGLFAGLSFSVITVFGAMWAVPFIQAKLGCSLQEASWVDAMIFLGTALSCPLFGKLAIFFKRRRPMLLTSCLSTAFLLLALLYLPIHRSDLLGLIMFAIGLCCGAYMLAYSIANELSPPDSLSTCAGFTNTLAMLTAPLIQPLIGYLLDLFSDSKQVYSLSNYQDALVIIPIALFIASGLVFFLPEKQC</sequence>
<dbReference type="Proteomes" id="UP000044071">
    <property type="component" value="Unassembled WGS sequence"/>
</dbReference>
<gene>
    <name evidence="8" type="primary">sauU_3</name>
    <name evidence="8" type="ORF">BN59_01742</name>
</gene>
<dbReference type="PANTHER" id="PTHR43124:SF3">
    <property type="entry name" value="CHLORAMPHENICOL EFFLUX PUMP RV0191"/>
    <property type="match status" value="1"/>
</dbReference>
<protein>
    <submittedName>
        <fullName evidence="8">Putative sulfoacetate transporter SauU</fullName>
    </submittedName>
</protein>
<evidence type="ECO:0000256" key="6">
    <source>
        <dbReference type="SAM" id="Phobius"/>
    </source>
</evidence>
<feature type="transmembrane region" description="Helical" evidence="6">
    <location>
        <begin position="18"/>
        <end position="41"/>
    </location>
</feature>
<comment type="subcellular location">
    <subcellularLocation>
        <location evidence="1">Cell membrane</location>
        <topology evidence="1">Multi-pass membrane protein</topology>
    </subcellularLocation>
</comment>
<evidence type="ECO:0000259" key="7">
    <source>
        <dbReference type="PROSITE" id="PS50850"/>
    </source>
</evidence>
<feature type="transmembrane region" description="Helical" evidence="6">
    <location>
        <begin position="139"/>
        <end position="161"/>
    </location>
</feature>
<dbReference type="RefSeq" id="WP_081935098.1">
    <property type="nucleotide sequence ID" value="NZ_CCVW01000002.1"/>
</dbReference>
<organism evidence="8 9">
    <name type="scientific">Legionella massiliensis</name>
    <dbReference type="NCBI Taxonomy" id="1034943"/>
    <lineage>
        <taxon>Bacteria</taxon>
        <taxon>Pseudomonadati</taxon>
        <taxon>Pseudomonadota</taxon>
        <taxon>Gammaproteobacteria</taxon>
        <taxon>Legionellales</taxon>
        <taxon>Legionellaceae</taxon>
        <taxon>Legionella</taxon>
    </lineage>
</organism>
<dbReference type="GO" id="GO:0005886">
    <property type="term" value="C:plasma membrane"/>
    <property type="evidence" value="ECO:0007669"/>
    <property type="project" value="UniProtKB-SubCell"/>
</dbReference>
<accession>A0A078L095</accession>
<keyword evidence="3 6" id="KW-0812">Transmembrane</keyword>
<dbReference type="GO" id="GO:0022857">
    <property type="term" value="F:transmembrane transporter activity"/>
    <property type="evidence" value="ECO:0007669"/>
    <property type="project" value="InterPro"/>
</dbReference>
<dbReference type="PROSITE" id="PS50850">
    <property type="entry name" value="MFS"/>
    <property type="match status" value="1"/>
</dbReference>
<evidence type="ECO:0000256" key="3">
    <source>
        <dbReference type="ARBA" id="ARBA00022692"/>
    </source>
</evidence>
<evidence type="ECO:0000256" key="5">
    <source>
        <dbReference type="ARBA" id="ARBA00023136"/>
    </source>
</evidence>
<keyword evidence="9" id="KW-1185">Reference proteome</keyword>
<evidence type="ECO:0000313" key="9">
    <source>
        <dbReference type="Proteomes" id="UP000044071"/>
    </source>
</evidence>
<evidence type="ECO:0000256" key="1">
    <source>
        <dbReference type="ARBA" id="ARBA00004651"/>
    </source>
</evidence>
<feature type="transmembrane region" description="Helical" evidence="6">
    <location>
        <begin position="312"/>
        <end position="333"/>
    </location>
</feature>
<feature type="transmembrane region" description="Helical" evidence="6">
    <location>
        <begin position="287"/>
        <end position="306"/>
    </location>
</feature>
<proteinExistence type="predicted"/>
<evidence type="ECO:0000313" key="8">
    <source>
        <dbReference type="EMBL" id="CDZ77459.1"/>
    </source>
</evidence>
<dbReference type="OrthoDB" id="5620971at2"/>
<feature type="transmembrane region" description="Helical" evidence="6">
    <location>
        <begin position="260"/>
        <end position="280"/>
    </location>
</feature>
<evidence type="ECO:0000256" key="2">
    <source>
        <dbReference type="ARBA" id="ARBA00022475"/>
    </source>
</evidence>
<feature type="transmembrane region" description="Helical" evidence="6">
    <location>
        <begin position="84"/>
        <end position="101"/>
    </location>
</feature>
<reference evidence="8 9" key="1">
    <citation type="submission" date="2014-06" db="EMBL/GenBank/DDBJ databases">
        <authorList>
            <person name="Urmite Genomes Urmite Genomes"/>
        </authorList>
    </citation>
    <scope>NUCLEOTIDE SEQUENCE [LARGE SCALE GENOMIC DNA]</scope>
</reference>
<name>A0A078L095_9GAMM</name>
<dbReference type="InterPro" id="IPR011701">
    <property type="entry name" value="MFS"/>
</dbReference>
<feature type="domain" description="Major facilitator superfamily (MFS) profile" evidence="7">
    <location>
        <begin position="17"/>
        <end position="409"/>
    </location>
</feature>
<evidence type="ECO:0000256" key="4">
    <source>
        <dbReference type="ARBA" id="ARBA00022989"/>
    </source>
</evidence>
<dbReference type="eggNOG" id="COG2271">
    <property type="taxonomic scope" value="Bacteria"/>
</dbReference>
<feature type="transmembrane region" description="Helical" evidence="6">
    <location>
        <begin position="218"/>
        <end position="240"/>
    </location>
</feature>
<keyword evidence="2" id="KW-1003">Cell membrane</keyword>
<keyword evidence="4 6" id="KW-1133">Transmembrane helix</keyword>
<dbReference type="AlphaFoldDB" id="A0A078L095"/>
<dbReference type="InterPro" id="IPR020846">
    <property type="entry name" value="MFS_dom"/>
</dbReference>
<dbReference type="Pfam" id="PF07690">
    <property type="entry name" value="MFS_1"/>
    <property type="match status" value="1"/>
</dbReference>
<dbReference type="STRING" id="1034943.BN59_01742"/>
<feature type="transmembrane region" description="Helical" evidence="6">
    <location>
        <begin position="107"/>
        <end position="127"/>
    </location>
</feature>
<keyword evidence="5 6" id="KW-0472">Membrane</keyword>
<dbReference type="InterPro" id="IPR050189">
    <property type="entry name" value="MFS_Efflux_Transporters"/>
</dbReference>
<feature type="transmembrane region" description="Helical" evidence="6">
    <location>
        <begin position="345"/>
        <end position="366"/>
    </location>
</feature>
<dbReference type="InterPro" id="IPR036259">
    <property type="entry name" value="MFS_trans_sf"/>
</dbReference>
<dbReference type="PANTHER" id="PTHR43124">
    <property type="entry name" value="PURINE EFFLUX PUMP PBUE"/>
    <property type="match status" value="1"/>
</dbReference>